<dbReference type="PROSITE" id="PS00518">
    <property type="entry name" value="ZF_RING_1"/>
    <property type="match status" value="1"/>
</dbReference>
<dbReference type="InterPro" id="IPR001965">
    <property type="entry name" value="Znf_PHD"/>
</dbReference>
<feature type="region of interest" description="Disordered" evidence="5">
    <location>
        <begin position="145"/>
        <end position="170"/>
    </location>
</feature>
<evidence type="ECO:0000313" key="8">
    <source>
        <dbReference type="EMBL" id="KAJ1612226.1"/>
    </source>
</evidence>
<evidence type="ECO:0000256" key="4">
    <source>
        <dbReference type="PROSITE-ProRule" id="PRU00175"/>
    </source>
</evidence>
<dbReference type="SMART" id="SM00249">
    <property type="entry name" value="PHD"/>
    <property type="match status" value="1"/>
</dbReference>
<evidence type="ECO:0000256" key="2">
    <source>
        <dbReference type="ARBA" id="ARBA00022771"/>
    </source>
</evidence>
<dbReference type="InterPro" id="IPR019787">
    <property type="entry name" value="Znf_PHD-finger"/>
</dbReference>
<feature type="domain" description="RING-type" evidence="7">
    <location>
        <begin position="196"/>
        <end position="219"/>
    </location>
</feature>
<keyword evidence="1" id="KW-0479">Metal-binding</keyword>
<dbReference type="Gene3D" id="3.30.40.10">
    <property type="entry name" value="Zinc/RING finger domain, C3HC4 (zinc finger)"/>
    <property type="match status" value="2"/>
</dbReference>
<dbReference type="PROSITE" id="PS50016">
    <property type="entry name" value="ZF_PHD_2"/>
    <property type="match status" value="1"/>
</dbReference>
<protein>
    <submittedName>
        <fullName evidence="8">PHD domain-containing protein</fullName>
    </submittedName>
</protein>
<feature type="compositionally biased region" description="Basic residues" evidence="5">
    <location>
        <begin position="310"/>
        <end position="323"/>
    </location>
</feature>
<dbReference type="PANTHER" id="PTHR12618:SF20">
    <property type="entry name" value="PHD AND RING FINGER DOMAIN-CONTAINING PROTEIN 1"/>
    <property type="match status" value="1"/>
</dbReference>
<dbReference type="InterPro" id="IPR011011">
    <property type="entry name" value="Znf_FYVE_PHD"/>
</dbReference>
<feature type="region of interest" description="Disordered" evidence="5">
    <location>
        <begin position="82"/>
        <end position="120"/>
    </location>
</feature>
<feature type="compositionally biased region" description="Polar residues" evidence="5">
    <location>
        <begin position="391"/>
        <end position="402"/>
    </location>
</feature>
<feature type="compositionally biased region" description="Low complexity" evidence="5">
    <location>
        <begin position="572"/>
        <end position="588"/>
    </location>
</feature>
<organism evidence="8 9">
    <name type="scientific">Cryptosporidium canis</name>
    <dbReference type="NCBI Taxonomy" id="195482"/>
    <lineage>
        <taxon>Eukaryota</taxon>
        <taxon>Sar</taxon>
        <taxon>Alveolata</taxon>
        <taxon>Apicomplexa</taxon>
        <taxon>Conoidasida</taxon>
        <taxon>Coccidia</taxon>
        <taxon>Eucoccidiorida</taxon>
        <taxon>Eimeriorina</taxon>
        <taxon>Cryptosporidiidae</taxon>
        <taxon>Cryptosporidium</taxon>
    </lineage>
</organism>
<dbReference type="EMBL" id="JAPCXB010000048">
    <property type="protein sequence ID" value="KAJ1612226.1"/>
    <property type="molecule type" value="Genomic_DNA"/>
</dbReference>
<feature type="region of interest" description="Disordered" evidence="5">
    <location>
        <begin position="563"/>
        <end position="589"/>
    </location>
</feature>
<feature type="region of interest" description="Disordered" evidence="5">
    <location>
        <begin position="348"/>
        <end position="402"/>
    </location>
</feature>
<name>A0ABQ8P8H8_9CRYT</name>
<dbReference type="SUPFAM" id="SSF57903">
    <property type="entry name" value="FYVE/PHD zinc finger"/>
    <property type="match status" value="1"/>
</dbReference>
<evidence type="ECO:0000313" key="9">
    <source>
        <dbReference type="Proteomes" id="UP001071777"/>
    </source>
</evidence>
<gene>
    <name evidence="8" type="ORF">OJ252_1334</name>
</gene>
<dbReference type="SUPFAM" id="SSF57850">
    <property type="entry name" value="RING/U-box"/>
    <property type="match status" value="1"/>
</dbReference>
<evidence type="ECO:0000256" key="3">
    <source>
        <dbReference type="ARBA" id="ARBA00022833"/>
    </source>
</evidence>
<dbReference type="Pfam" id="PF00097">
    <property type="entry name" value="zf-C3HC4"/>
    <property type="match status" value="1"/>
</dbReference>
<keyword evidence="9" id="KW-1185">Reference proteome</keyword>
<feature type="region of interest" description="Disordered" evidence="5">
    <location>
        <begin position="660"/>
        <end position="682"/>
    </location>
</feature>
<feature type="compositionally biased region" description="Polar residues" evidence="5">
    <location>
        <begin position="741"/>
        <end position="752"/>
    </location>
</feature>
<dbReference type="InterPro" id="IPR013083">
    <property type="entry name" value="Znf_RING/FYVE/PHD"/>
</dbReference>
<feature type="domain" description="PHD-type" evidence="6">
    <location>
        <begin position="261"/>
        <end position="311"/>
    </location>
</feature>
<dbReference type="PROSITE" id="PS50089">
    <property type="entry name" value="ZF_RING_2"/>
    <property type="match status" value="1"/>
</dbReference>
<evidence type="ECO:0000259" key="6">
    <source>
        <dbReference type="PROSITE" id="PS50016"/>
    </source>
</evidence>
<evidence type="ECO:0000256" key="5">
    <source>
        <dbReference type="SAM" id="MobiDB-lite"/>
    </source>
</evidence>
<evidence type="ECO:0000259" key="7">
    <source>
        <dbReference type="PROSITE" id="PS50089"/>
    </source>
</evidence>
<dbReference type="SMART" id="SM00184">
    <property type="entry name" value="RING"/>
    <property type="match status" value="2"/>
</dbReference>
<dbReference type="CDD" id="cd15543">
    <property type="entry name" value="PHD_RSF1"/>
    <property type="match status" value="1"/>
</dbReference>
<keyword evidence="3" id="KW-0862">Zinc</keyword>
<accession>A0ABQ8P8H8</accession>
<keyword evidence="2 4" id="KW-0863">Zinc-finger</keyword>
<proteinExistence type="predicted"/>
<feature type="region of interest" description="Disordered" evidence="5">
    <location>
        <begin position="814"/>
        <end position="867"/>
    </location>
</feature>
<feature type="region of interest" description="Disordered" evidence="5">
    <location>
        <begin position="729"/>
        <end position="756"/>
    </location>
</feature>
<feature type="region of interest" description="Disordered" evidence="5">
    <location>
        <begin position="310"/>
        <end position="335"/>
    </location>
</feature>
<feature type="region of interest" description="Disordered" evidence="5">
    <location>
        <begin position="426"/>
        <end position="510"/>
    </location>
</feature>
<dbReference type="InterPro" id="IPR019786">
    <property type="entry name" value="Zinc_finger_PHD-type_CS"/>
</dbReference>
<dbReference type="PANTHER" id="PTHR12618">
    <property type="entry name" value="PHD AND RING FINGER DOMAIN-CONTAINING PROTEIN 1"/>
    <property type="match status" value="1"/>
</dbReference>
<dbReference type="InterPro" id="IPR001841">
    <property type="entry name" value="Znf_RING"/>
</dbReference>
<reference evidence="8" key="1">
    <citation type="submission" date="2022-10" db="EMBL/GenBank/DDBJ databases">
        <title>Adaptive evolution leads to modifications in subtelomeric GC content in a zoonotic Cryptosporidium species.</title>
        <authorList>
            <person name="Li J."/>
            <person name="Feng Y."/>
            <person name="Xiao L."/>
        </authorList>
    </citation>
    <scope>NUCLEOTIDE SEQUENCE</scope>
    <source>
        <strain evidence="8">25894</strain>
    </source>
</reference>
<dbReference type="Proteomes" id="UP001071777">
    <property type="component" value="Unassembled WGS sequence"/>
</dbReference>
<feature type="region of interest" description="Disordered" evidence="5">
    <location>
        <begin position="24"/>
        <end position="61"/>
    </location>
</feature>
<comment type="caution">
    <text evidence="8">The sequence shown here is derived from an EMBL/GenBank/DDBJ whole genome shotgun (WGS) entry which is preliminary data.</text>
</comment>
<sequence length="867" mass="92179">MGDFDEIDDVLLNSNEIESLFEFDQDDEAIQEGGMNGGGSQPSGSAMGQPAAASPEGFSSKTHSSLRRVVYNCRQNSALRSESYGLETPKSVSSRRVSVNMEGRESGVEPGTEGAPGNAAGSESTVECAICLVTLQDLLSCKGEEGGSGAPGSGEEVRGGGGAQSGEAALGAGRPGGGAALVGENRELLIGGLSVCRHIFCFVCIKQWSDVATQCPLCKREFDHINAFNMIPSEFSIPVMVIPVETKRLNCNDLEEDPFADFACEICRLNDHEEVLLLCDRCDRGYHTYCLSPPLDSVPSGEWFCPSCSRGRRRRGNGRRNHAGRSNNSNLDDDQDFVLELDSEVSFENRVATRSSRSERSSRAAARPVRSSRHPGPSNREGGPPSRNRESGASASNVSVGTTTIRVVSVDSDSSEDDHVALSERRSMLASSRSGGHGRGRPGLSVIQEDGESDQGESVAGGDGGDRGVRTGQSGRPSRSGRGRRARTERRNRSGVSRRNNSRSGSSASGSSIMEMLEGAIQISSVLSSEYVDLTSFDYQEEALSTSVFGISRNKSSSDIMRAANTERGRQSRTTRSASSSSLNGGSRAKYISRQSIQTSLDISNYRIPRETAVPRVTNSCTNQASIFSGSQYSQSSDDESSIIELLENEERSLLSLHAGSAASGRDPRDAAGPLRPLAPSPRLELEAQPSPLFDSDENAASYSLQTSRRSASNSGKLHIYGDASRVSVVGAGTDGRSGAGDSQNKNDSNRGSGPVISLRAYYPERFASSKPMYISGKDSLGFGDWSEGKRAPLSSSSSSSSLANIITLVRSQMSGAPACSPDSGGAKRIHILGREQEATRDQGGSKGESRDAGADKSACQKKIKRY</sequence>
<dbReference type="InterPro" id="IPR047157">
    <property type="entry name" value="PHRF1/Atg35"/>
</dbReference>
<dbReference type="Pfam" id="PF00628">
    <property type="entry name" value="PHD"/>
    <property type="match status" value="1"/>
</dbReference>
<feature type="compositionally biased region" description="Low complexity" evidence="5">
    <location>
        <begin position="494"/>
        <end position="510"/>
    </location>
</feature>
<evidence type="ECO:0000256" key="1">
    <source>
        <dbReference type="ARBA" id="ARBA00022723"/>
    </source>
</evidence>
<dbReference type="PROSITE" id="PS01359">
    <property type="entry name" value="ZF_PHD_1"/>
    <property type="match status" value="1"/>
</dbReference>
<dbReference type="InterPro" id="IPR018957">
    <property type="entry name" value="Znf_C3HC4_RING-type"/>
</dbReference>
<feature type="compositionally biased region" description="Basic residues" evidence="5">
    <location>
        <begin position="479"/>
        <end position="490"/>
    </location>
</feature>
<dbReference type="InterPro" id="IPR017907">
    <property type="entry name" value="Znf_RING_CS"/>
</dbReference>